<accession>A0ABP0KCB5</accession>
<evidence type="ECO:0008006" key="3">
    <source>
        <dbReference type="Google" id="ProtNLM"/>
    </source>
</evidence>
<keyword evidence="2" id="KW-1185">Reference proteome</keyword>
<sequence>MAPQVLIVGAGITGSMLALLAKDMGLSVRVLEKSRGAGGRMATHSFRRGDRSTPILANADLGAQYITTRSSPEHPFLGPLYKRLTDAGILIPFTGEVAGPNPYGAGSDIRHFAAPKGMRSIAEYFLESSSVAVDWGVAVEDLVLSEKEVAVSIGADSPKMADTRANVVVLTQPVLQVLGASKFGMRGSFLAQTDEKVMSALRQVEYSARFAVAYFFDKSEVSWPFSWTCHYFDKGDVRYVAHDTARRGAKDEPFMAVLVHSGVPLGMKLADEEDPFPTAAARMQSELEQKLPELPWAAAEGSKVHKWKYSQVYIGYGGNKPSPSWVWPAGAAEASPAPGCVELFRSDGGLGLLCGDAIAPASNFEGCLYSAYKAAEALRSHFGKCAVTDDLPR</sequence>
<evidence type="ECO:0000313" key="1">
    <source>
        <dbReference type="EMBL" id="CAK9024445.1"/>
    </source>
</evidence>
<dbReference type="PANTHER" id="PTHR23357">
    <property type="entry name" value="RENALASE"/>
    <property type="match status" value="1"/>
</dbReference>
<dbReference type="PANTHER" id="PTHR23357:SF1">
    <property type="entry name" value="RENALASE"/>
    <property type="match status" value="1"/>
</dbReference>
<dbReference type="Gene3D" id="3.50.50.60">
    <property type="entry name" value="FAD/NAD(P)-binding domain"/>
    <property type="match status" value="1"/>
</dbReference>
<dbReference type="Proteomes" id="UP001642484">
    <property type="component" value="Unassembled WGS sequence"/>
</dbReference>
<protein>
    <recommendedName>
        <fullName evidence="3">Amine oxidase domain-containing protein</fullName>
    </recommendedName>
</protein>
<name>A0ABP0KCB5_9DINO</name>
<dbReference type="EMBL" id="CAXAMN010008225">
    <property type="protein sequence ID" value="CAK9024445.1"/>
    <property type="molecule type" value="Genomic_DNA"/>
</dbReference>
<organism evidence="1 2">
    <name type="scientific">Durusdinium trenchii</name>
    <dbReference type="NCBI Taxonomy" id="1381693"/>
    <lineage>
        <taxon>Eukaryota</taxon>
        <taxon>Sar</taxon>
        <taxon>Alveolata</taxon>
        <taxon>Dinophyceae</taxon>
        <taxon>Suessiales</taxon>
        <taxon>Symbiodiniaceae</taxon>
        <taxon>Durusdinium</taxon>
    </lineage>
</organism>
<dbReference type="SUPFAM" id="SSF51905">
    <property type="entry name" value="FAD/NAD(P)-binding domain"/>
    <property type="match status" value="1"/>
</dbReference>
<dbReference type="Gene3D" id="3.90.660.10">
    <property type="match status" value="1"/>
</dbReference>
<comment type="caution">
    <text evidence="1">The sequence shown here is derived from an EMBL/GenBank/DDBJ whole genome shotgun (WGS) entry which is preliminary data.</text>
</comment>
<dbReference type="InterPro" id="IPR040174">
    <property type="entry name" value="RNLS"/>
</dbReference>
<proteinExistence type="predicted"/>
<dbReference type="InterPro" id="IPR036188">
    <property type="entry name" value="FAD/NAD-bd_sf"/>
</dbReference>
<dbReference type="Pfam" id="PF13450">
    <property type="entry name" value="NAD_binding_8"/>
    <property type="match status" value="1"/>
</dbReference>
<evidence type="ECO:0000313" key="2">
    <source>
        <dbReference type="Proteomes" id="UP001642484"/>
    </source>
</evidence>
<gene>
    <name evidence="1" type="ORF">CCMP2556_LOCUS15636</name>
</gene>
<reference evidence="1 2" key="1">
    <citation type="submission" date="2024-02" db="EMBL/GenBank/DDBJ databases">
        <authorList>
            <person name="Chen Y."/>
            <person name="Shah S."/>
            <person name="Dougan E. K."/>
            <person name="Thang M."/>
            <person name="Chan C."/>
        </authorList>
    </citation>
    <scope>NUCLEOTIDE SEQUENCE [LARGE SCALE GENOMIC DNA]</scope>
</reference>